<reference evidence="1" key="2">
    <citation type="submission" date="2014-07" db="EMBL/GenBank/DDBJ databases">
        <authorList>
            <person name="Hull J."/>
        </authorList>
    </citation>
    <scope>NUCLEOTIDE SEQUENCE</scope>
</reference>
<proteinExistence type="predicted"/>
<protein>
    <submittedName>
        <fullName evidence="1">Uncharacterized protein</fullName>
    </submittedName>
</protein>
<evidence type="ECO:0000313" key="1">
    <source>
        <dbReference type="EMBL" id="JAG21359.1"/>
    </source>
</evidence>
<accession>A0A0A9XMZ8</accession>
<organism evidence="1">
    <name type="scientific">Lygus hesperus</name>
    <name type="common">Western plant bug</name>
    <dbReference type="NCBI Taxonomy" id="30085"/>
    <lineage>
        <taxon>Eukaryota</taxon>
        <taxon>Metazoa</taxon>
        <taxon>Ecdysozoa</taxon>
        <taxon>Arthropoda</taxon>
        <taxon>Hexapoda</taxon>
        <taxon>Insecta</taxon>
        <taxon>Pterygota</taxon>
        <taxon>Neoptera</taxon>
        <taxon>Paraneoptera</taxon>
        <taxon>Hemiptera</taxon>
        <taxon>Heteroptera</taxon>
        <taxon>Panheteroptera</taxon>
        <taxon>Cimicomorpha</taxon>
        <taxon>Miridae</taxon>
        <taxon>Mirini</taxon>
        <taxon>Lygus</taxon>
    </lineage>
</organism>
<name>A0A0A9XMZ8_LYGHE</name>
<dbReference type="EMBL" id="GBHO01022245">
    <property type="protein sequence ID" value="JAG21359.1"/>
    <property type="molecule type" value="Transcribed_RNA"/>
</dbReference>
<reference evidence="1" key="1">
    <citation type="journal article" date="2014" name="PLoS ONE">
        <title>Transcriptome-Based Identification of ABC Transporters in the Western Tarnished Plant Bug Lygus hesperus.</title>
        <authorList>
            <person name="Hull J.J."/>
            <person name="Chaney K."/>
            <person name="Geib S.M."/>
            <person name="Fabrick J.A."/>
            <person name="Brent C.S."/>
            <person name="Walsh D."/>
            <person name="Lavine L.C."/>
        </authorList>
    </citation>
    <scope>NUCLEOTIDE SEQUENCE</scope>
</reference>
<gene>
    <name evidence="1" type="ORF">CM83_101428</name>
</gene>
<feature type="non-terminal residue" evidence="1">
    <location>
        <position position="1"/>
    </location>
</feature>
<sequence length="204" mass="23589">SSLRHSILQAFWETHGDLCVRVDRSRDTRTVGFGIIQSRYPGNHVLPTCDPVEEVELAQVRSIHFATQLQEYTSTFHCVSQVTMQLQSASRRRPYLRRNIRSTLHGLLHRVQRAMQCISQQSAPPYLSQPPTQLPQTLQQQQLQLYLLNSTSGCTYTNSLHMYICMHKNQRIKYVPDSFATFHRHLPWQLSEDAVRTVLAQVCV</sequence>
<dbReference type="AlphaFoldDB" id="A0A0A9XMZ8"/>